<name>G4Z5I5_PHYSP</name>
<dbReference type="Proteomes" id="UP000002640">
    <property type="component" value="Unassembled WGS sequence"/>
</dbReference>
<sequence>MYTPPTDTVIAFRNAASLIPFDVSNATATGLYGVRIGSQGLSIRHFTPLSANERLVRSSSNANFSIDFSSVTAPAEPPTTCPSYDVILLALSGLSAFGSAFWYPHMISLLDRLRRFVTDNQAADPNNFPDRVTLTLQYANVYLGRAAGHLAMDTPTWWCDFRAATAAIEYKSLEWLPAFQSLPTTGSANLASQSVPAPPRRPSSTRPPTMLGHLRQQIPRRSDGPEPCLRFFGGDMCFGGSRDKCAYSHRTHRWDSPLPRELQAYINRQYGSNRRGHYGPRRN</sequence>
<dbReference type="AlphaFoldDB" id="G4Z5I5"/>
<dbReference type="GeneID" id="20657008"/>
<gene>
    <name evidence="2" type="ORF">PHYSODRAFT_493999</name>
</gene>
<dbReference type="EMBL" id="JH159153">
    <property type="protein sequence ID" value="EGZ21663.1"/>
    <property type="molecule type" value="Genomic_DNA"/>
</dbReference>
<evidence type="ECO:0000313" key="3">
    <source>
        <dbReference type="Proteomes" id="UP000002640"/>
    </source>
</evidence>
<organism evidence="2 3">
    <name type="scientific">Phytophthora sojae (strain P6497)</name>
    <name type="common">Soybean stem and root rot agent</name>
    <name type="synonym">Phytophthora megasperma f. sp. glycines</name>
    <dbReference type="NCBI Taxonomy" id="1094619"/>
    <lineage>
        <taxon>Eukaryota</taxon>
        <taxon>Sar</taxon>
        <taxon>Stramenopiles</taxon>
        <taxon>Oomycota</taxon>
        <taxon>Peronosporomycetes</taxon>
        <taxon>Peronosporales</taxon>
        <taxon>Peronosporaceae</taxon>
        <taxon>Phytophthora</taxon>
    </lineage>
</organism>
<accession>G4Z5I5</accession>
<dbReference type="KEGG" id="psoj:PHYSODRAFT_493999"/>
<proteinExistence type="predicted"/>
<evidence type="ECO:0000256" key="1">
    <source>
        <dbReference type="SAM" id="MobiDB-lite"/>
    </source>
</evidence>
<dbReference type="InParanoid" id="G4Z5I5"/>
<dbReference type="RefSeq" id="XP_009524380.1">
    <property type="nucleotide sequence ID" value="XM_009526085.1"/>
</dbReference>
<protein>
    <recommendedName>
        <fullName evidence="4">C3H1-type domain-containing protein</fullName>
    </recommendedName>
</protein>
<reference evidence="2 3" key="1">
    <citation type="journal article" date="2006" name="Science">
        <title>Phytophthora genome sequences uncover evolutionary origins and mechanisms of pathogenesis.</title>
        <authorList>
            <person name="Tyler B.M."/>
            <person name="Tripathy S."/>
            <person name="Zhang X."/>
            <person name="Dehal P."/>
            <person name="Jiang R.H."/>
            <person name="Aerts A."/>
            <person name="Arredondo F.D."/>
            <person name="Baxter L."/>
            <person name="Bensasson D."/>
            <person name="Beynon J.L."/>
            <person name="Chapman J."/>
            <person name="Damasceno C.M."/>
            <person name="Dorrance A.E."/>
            <person name="Dou D."/>
            <person name="Dickerman A.W."/>
            <person name="Dubchak I.L."/>
            <person name="Garbelotto M."/>
            <person name="Gijzen M."/>
            <person name="Gordon S.G."/>
            <person name="Govers F."/>
            <person name="Grunwald N.J."/>
            <person name="Huang W."/>
            <person name="Ivors K.L."/>
            <person name="Jones R.W."/>
            <person name="Kamoun S."/>
            <person name="Krampis K."/>
            <person name="Lamour K.H."/>
            <person name="Lee M.K."/>
            <person name="McDonald W.H."/>
            <person name="Medina M."/>
            <person name="Meijer H.J."/>
            <person name="Nordberg E.K."/>
            <person name="Maclean D.J."/>
            <person name="Ospina-Giraldo M.D."/>
            <person name="Morris P.F."/>
            <person name="Phuntumart V."/>
            <person name="Putnam N.H."/>
            <person name="Rash S."/>
            <person name="Rose J.K."/>
            <person name="Sakihama Y."/>
            <person name="Salamov A.A."/>
            <person name="Savidor A."/>
            <person name="Scheuring C.F."/>
            <person name="Smith B.M."/>
            <person name="Sobral B.W."/>
            <person name="Terry A."/>
            <person name="Torto-Alalibo T.A."/>
            <person name="Win J."/>
            <person name="Xu Z."/>
            <person name="Zhang H."/>
            <person name="Grigoriev I.V."/>
            <person name="Rokhsar D.S."/>
            <person name="Boore J.L."/>
        </authorList>
    </citation>
    <scope>NUCLEOTIDE SEQUENCE [LARGE SCALE GENOMIC DNA]</scope>
    <source>
        <strain evidence="2 3">P6497</strain>
    </source>
</reference>
<evidence type="ECO:0008006" key="4">
    <source>
        <dbReference type="Google" id="ProtNLM"/>
    </source>
</evidence>
<evidence type="ECO:0000313" key="2">
    <source>
        <dbReference type="EMBL" id="EGZ21663.1"/>
    </source>
</evidence>
<feature type="region of interest" description="Disordered" evidence="1">
    <location>
        <begin position="187"/>
        <end position="222"/>
    </location>
</feature>
<keyword evidence="3" id="KW-1185">Reference proteome</keyword>